<dbReference type="InterPro" id="IPR001437">
    <property type="entry name" value="Tscrpt_elong_fac_GreA/B_C"/>
</dbReference>
<dbReference type="AlphaFoldDB" id="A0A4R6M6B5"/>
<dbReference type="SUPFAM" id="SSF54534">
    <property type="entry name" value="FKBP-like"/>
    <property type="match status" value="1"/>
</dbReference>
<sequence>MLPWVGMYEKSVLNMMRLKERLLVLLPVFFQERLDGAVAAANQAKAAATDSESVAESKYDTFGLENSYLAHGQSQRVVECREDLHFFSNWKPKSDEHDLVSIGDLVEIGVGGLSVFYLLVPKCGGNKILVQDVWVQLVSFDSPLGKSLAGKSEGDEFFILRSGIETSAEILEIHL</sequence>
<protein>
    <submittedName>
        <fullName evidence="2">GreA/GreB family elongation factor</fullName>
    </submittedName>
</protein>
<reference evidence="2 3" key="1">
    <citation type="submission" date="2019-03" db="EMBL/GenBank/DDBJ databases">
        <title>Genomic Encyclopedia of Type Strains, Phase III (KMG-III): the genomes of soil and plant-associated and newly described type strains.</title>
        <authorList>
            <person name="Whitman W."/>
        </authorList>
    </citation>
    <scope>NUCLEOTIDE SEQUENCE [LARGE SCALE GENOMIC DNA]</scope>
    <source>
        <strain evidence="2 3">CECT 7378</strain>
    </source>
</reference>
<dbReference type="Gene3D" id="3.10.50.30">
    <property type="entry name" value="Transcription elongation factor, GreA/GreB, C-terminal domain"/>
    <property type="match status" value="1"/>
</dbReference>
<dbReference type="InterPro" id="IPR036953">
    <property type="entry name" value="GreA/GreB_C_sf"/>
</dbReference>
<organism evidence="2 3">
    <name type="scientific">Marinomonas balearica</name>
    <dbReference type="NCBI Taxonomy" id="491947"/>
    <lineage>
        <taxon>Bacteria</taxon>
        <taxon>Pseudomonadati</taxon>
        <taxon>Pseudomonadota</taxon>
        <taxon>Gammaproteobacteria</taxon>
        <taxon>Oceanospirillales</taxon>
        <taxon>Oceanospirillaceae</taxon>
        <taxon>Marinomonas</taxon>
    </lineage>
</organism>
<proteinExistence type="predicted"/>
<dbReference type="OrthoDB" id="5293337at2"/>
<comment type="caution">
    <text evidence="2">The sequence shown here is derived from an EMBL/GenBank/DDBJ whole genome shotgun (WGS) entry which is preliminary data.</text>
</comment>
<name>A0A4R6M6B5_9GAMM</name>
<feature type="domain" description="Transcription elongation factor GreA/GreB C-terminal" evidence="1">
    <location>
        <begin position="136"/>
        <end position="174"/>
    </location>
</feature>
<evidence type="ECO:0000313" key="2">
    <source>
        <dbReference type="EMBL" id="TDO96918.1"/>
    </source>
</evidence>
<dbReference type="Pfam" id="PF01272">
    <property type="entry name" value="GreA_GreB"/>
    <property type="match status" value="1"/>
</dbReference>
<dbReference type="EMBL" id="SNXC01000013">
    <property type="protein sequence ID" value="TDO96918.1"/>
    <property type="molecule type" value="Genomic_DNA"/>
</dbReference>
<keyword evidence="2" id="KW-0648">Protein biosynthesis</keyword>
<evidence type="ECO:0000259" key="1">
    <source>
        <dbReference type="Pfam" id="PF01272"/>
    </source>
</evidence>
<dbReference type="GO" id="GO:0003746">
    <property type="term" value="F:translation elongation factor activity"/>
    <property type="evidence" value="ECO:0007669"/>
    <property type="project" value="UniProtKB-KW"/>
</dbReference>
<evidence type="ECO:0000313" key="3">
    <source>
        <dbReference type="Proteomes" id="UP000294656"/>
    </source>
</evidence>
<dbReference type="GO" id="GO:0032784">
    <property type="term" value="P:regulation of DNA-templated transcription elongation"/>
    <property type="evidence" value="ECO:0007669"/>
    <property type="project" value="InterPro"/>
</dbReference>
<keyword evidence="3" id="KW-1185">Reference proteome</keyword>
<dbReference type="GO" id="GO:0003677">
    <property type="term" value="F:DNA binding"/>
    <property type="evidence" value="ECO:0007669"/>
    <property type="project" value="InterPro"/>
</dbReference>
<keyword evidence="2" id="KW-0251">Elongation factor</keyword>
<gene>
    <name evidence="2" type="ORF">DFP79_2689</name>
</gene>
<dbReference type="Proteomes" id="UP000294656">
    <property type="component" value="Unassembled WGS sequence"/>
</dbReference>
<accession>A0A4R6M6B5</accession>